<dbReference type="PROSITE" id="PS50975">
    <property type="entry name" value="ATP_GRASP"/>
    <property type="match status" value="1"/>
</dbReference>
<keyword evidence="7 18" id="KW-0963">Cytoplasm</keyword>
<keyword evidence="12 20" id="KW-0460">Magnesium</keyword>
<evidence type="ECO:0000256" key="21">
    <source>
        <dbReference type="PROSITE-ProRule" id="PRU00409"/>
    </source>
</evidence>
<dbReference type="EMBL" id="CP034885">
    <property type="protein sequence ID" value="QCI18766.1"/>
    <property type="molecule type" value="Genomic_DNA"/>
</dbReference>
<dbReference type="Pfam" id="PF07478">
    <property type="entry name" value="Dala_Dala_lig_C"/>
    <property type="match status" value="1"/>
</dbReference>
<evidence type="ECO:0000256" key="2">
    <source>
        <dbReference type="ARBA" id="ARBA00003921"/>
    </source>
</evidence>
<evidence type="ECO:0000256" key="4">
    <source>
        <dbReference type="ARBA" id="ARBA00004752"/>
    </source>
</evidence>
<protein>
    <recommendedName>
        <fullName evidence="6 18">D-alanine--D-alanine ligase</fullName>
        <ecNumber evidence="6 18">6.3.2.4</ecNumber>
    </recommendedName>
    <alternativeName>
        <fullName evidence="18">D-Ala-D-Ala ligase</fullName>
    </alternativeName>
    <alternativeName>
        <fullName evidence="18">D-alanylalanine synthetase</fullName>
    </alternativeName>
</protein>
<dbReference type="NCBIfam" id="NF002378">
    <property type="entry name" value="PRK01372.1"/>
    <property type="match status" value="1"/>
</dbReference>
<evidence type="ECO:0000313" key="23">
    <source>
        <dbReference type="EMBL" id="QCI18766.1"/>
    </source>
</evidence>
<comment type="similarity">
    <text evidence="5 18">Belongs to the D-alanine--D-alanine ligase family.</text>
</comment>
<feature type="active site" evidence="19">
    <location>
        <position position="15"/>
    </location>
</feature>
<evidence type="ECO:0000256" key="12">
    <source>
        <dbReference type="ARBA" id="ARBA00022842"/>
    </source>
</evidence>
<sequence length="311" mass="34757">MKKKVAVLLGGNSSEREISIISGNAVLKSLIRSGINAYSFDTRDFPIMQLKKQGFDLAYIALHGKGGEDGSIQGVLEYLNIPYTGSGIMASSIALDKKRTKLLWKSDNLPVLPDIYIQKKDVLKGINNFLIKENFKKLPYPIVVKPNNQGSSIGITLVHFKDQLKNAIEKAFNYSNTILLEKFVIGKEYTVSILDTQILPSIQIITKNNFYDYISKYQSSSTKYLCPSGLNLNQEKKLKKIIKRAWNTLGCNGCGRIDVILDNNNKFWLLEVNTIPGMTHRSLLPISANAIGISFDKLVLKILNKTITPNI</sequence>
<keyword evidence="16 18" id="KW-0961">Cell wall biogenesis/degradation</keyword>
<dbReference type="GO" id="GO:0046872">
    <property type="term" value="F:metal ion binding"/>
    <property type="evidence" value="ECO:0007669"/>
    <property type="project" value="UniProtKB-KW"/>
</dbReference>
<comment type="cofactor">
    <cofactor evidence="20">
        <name>Mg(2+)</name>
        <dbReference type="ChEBI" id="CHEBI:18420"/>
    </cofactor>
    <cofactor evidence="20">
        <name>Mn(2+)</name>
        <dbReference type="ChEBI" id="CHEBI:29035"/>
    </cofactor>
    <text evidence="20">Binds 2 magnesium or manganese ions per subunit.</text>
</comment>
<evidence type="ECO:0000256" key="14">
    <source>
        <dbReference type="ARBA" id="ARBA00022984"/>
    </source>
</evidence>
<dbReference type="EC" id="6.3.2.4" evidence="6 18"/>
<comment type="cofactor">
    <cofactor evidence="1">
        <name>Mn(2+)</name>
        <dbReference type="ChEBI" id="CHEBI:29035"/>
    </cofactor>
</comment>
<keyword evidence="14 18" id="KW-0573">Peptidoglycan synthesis</keyword>
<dbReference type="NCBIfam" id="TIGR01205">
    <property type="entry name" value="D_ala_D_alaTIGR"/>
    <property type="match status" value="1"/>
</dbReference>
<dbReference type="SUPFAM" id="SSF52440">
    <property type="entry name" value="PreATP-grasp domain"/>
    <property type="match status" value="1"/>
</dbReference>
<evidence type="ECO:0000256" key="17">
    <source>
        <dbReference type="ARBA" id="ARBA00047614"/>
    </source>
</evidence>
<dbReference type="PIRSF" id="PIRSF039102">
    <property type="entry name" value="Ddl/VanB"/>
    <property type="match status" value="1"/>
</dbReference>
<dbReference type="GO" id="GO:0005737">
    <property type="term" value="C:cytoplasm"/>
    <property type="evidence" value="ECO:0007669"/>
    <property type="project" value="UniProtKB-SubCell"/>
</dbReference>
<dbReference type="RefSeq" id="WP_158366474.1">
    <property type="nucleotide sequence ID" value="NZ_CP034885.1"/>
</dbReference>
<feature type="binding site" evidence="20">
    <location>
        <position position="271"/>
    </location>
    <ligand>
        <name>Mg(2+)</name>
        <dbReference type="ChEBI" id="CHEBI:18420"/>
        <label>2</label>
    </ligand>
</feature>
<dbReference type="Gene3D" id="3.30.470.20">
    <property type="entry name" value="ATP-grasp fold, B domain"/>
    <property type="match status" value="1"/>
</dbReference>
<evidence type="ECO:0000256" key="19">
    <source>
        <dbReference type="PIRSR" id="PIRSR039102-1"/>
    </source>
</evidence>
<reference evidence="23 24" key="1">
    <citation type="submission" date="2018-12" db="EMBL/GenBank/DDBJ databases">
        <authorList>
            <person name="Chong R.A."/>
        </authorList>
    </citation>
    <scope>NUCLEOTIDE SEQUENCE [LARGE SCALE GENOMIC DNA]</scope>
    <source>
        <strain evidence="23 24">Ane</strain>
    </source>
</reference>
<feature type="binding site" evidence="20">
    <location>
        <position position="258"/>
    </location>
    <ligand>
        <name>Mg(2+)</name>
        <dbReference type="ChEBI" id="CHEBI:18420"/>
        <label>1</label>
    </ligand>
</feature>
<dbReference type="Proteomes" id="UP000298791">
    <property type="component" value="Chromosome"/>
</dbReference>
<name>A0A4D6XQA5_9GAMM</name>
<evidence type="ECO:0000256" key="16">
    <source>
        <dbReference type="ARBA" id="ARBA00023316"/>
    </source>
</evidence>
<evidence type="ECO:0000256" key="20">
    <source>
        <dbReference type="PIRSR" id="PIRSR039102-3"/>
    </source>
</evidence>
<dbReference type="FunFam" id="3.30.470.20:FF:000008">
    <property type="entry name" value="D-alanine--D-alanine ligase"/>
    <property type="match status" value="1"/>
</dbReference>
<dbReference type="InterPro" id="IPR013815">
    <property type="entry name" value="ATP_grasp_subdomain_1"/>
</dbReference>
<evidence type="ECO:0000313" key="24">
    <source>
        <dbReference type="Proteomes" id="UP000298791"/>
    </source>
</evidence>
<dbReference type="InterPro" id="IPR011095">
    <property type="entry name" value="Dala_Dala_lig_C"/>
</dbReference>
<dbReference type="GO" id="GO:0008716">
    <property type="term" value="F:D-alanine-D-alanine ligase activity"/>
    <property type="evidence" value="ECO:0007669"/>
    <property type="project" value="UniProtKB-UniRule"/>
</dbReference>
<dbReference type="UniPathway" id="UPA00219"/>
<dbReference type="PANTHER" id="PTHR23132">
    <property type="entry name" value="D-ALANINE--D-ALANINE LIGASE"/>
    <property type="match status" value="1"/>
</dbReference>
<feature type="active site" evidence="19">
    <location>
        <position position="151"/>
    </location>
</feature>
<evidence type="ECO:0000256" key="7">
    <source>
        <dbReference type="ARBA" id="ARBA00022490"/>
    </source>
</evidence>
<evidence type="ECO:0000256" key="3">
    <source>
        <dbReference type="ARBA" id="ARBA00004496"/>
    </source>
</evidence>
<keyword evidence="15 20" id="KW-0464">Manganese</keyword>
<dbReference type="GO" id="GO:0009252">
    <property type="term" value="P:peptidoglycan biosynthetic process"/>
    <property type="evidence" value="ECO:0007669"/>
    <property type="project" value="UniProtKB-UniRule"/>
</dbReference>
<proteinExistence type="inferred from homology"/>
<dbReference type="Pfam" id="PF01820">
    <property type="entry name" value="Dala_Dala_lig_N"/>
    <property type="match status" value="1"/>
</dbReference>
<feature type="active site" evidence="19">
    <location>
        <position position="282"/>
    </location>
</feature>
<dbReference type="Gene3D" id="3.30.1490.20">
    <property type="entry name" value="ATP-grasp fold, A domain"/>
    <property type="match status" value="1"/>
</dbReference>
<evidence type="ECO:0000259" key="22">
    <source>
        <dbReference type="PROSITE" id="PS50975"/>
    </source>
</evidence>
<keyword evidence="13 18" id="KW-0133">Cell shape</keyword>
<dbReference type="OrthoDB" id="9813261at2"/>
<evidence type="ECO:0000256" key="8">
    <source>
        <dbReference type="ARBA" id="ARBA00022598"/>
    </source>
</evidence>
<comment type="subcellular location">
    <subcellularLocation>
        <location evidence="3 18">Cytoplasm</location>
    </subcellularLocation>
</comment>
<reference evidence="23 24" key="2">
    <citation type="submission" date="2019-05" db="EMBL/GenBank/DDBJ databases">
        <title>Genome evolution of the obligate endosymbiont Buchnera aphidicola.</title>
        <authorList>
            <person name="Moran N.A."/>
        </authorList>
    </citation>
    <scope>NUCLEOTIDE SEQUENCE [LARGE SCALE GENOMIC DNA]</scope>
    <source>
        <strain evidence="23 24">Ane</strain>
    </source>
</reference>
<comment type="pathway">
    <text evidence="4 18">Cell wall biogenesis; peptidoglycan biosynthesis.</text>
</comment>
<dbReference type="Gene3D" id="3.40.50.20">
    <property type="match status" value="1"/>
</dbReference>
<dbReference type="InterPro" id="IPR000291">
    <property type="entry name" value="D-Ala_lig_Van_CS"/>
</dbReference>
<evidence type="ECO:0000256" key="11">
    <source>
        <dbReference type="ARBA" id="ARBA00022840"/>
    </source>
</evidence>
<feature type="binding site" evidence="20">
    <location>
        <position position="273"/>
    </location>
    <ligand>
        <name>Mg(2+)</name>
        <dbReference type="ChEBI" id="CHEBI:18420"/>
        <label>2</label>
    </ligand>
</feature>
<dbReference type="InterPro" id="IPR005905">
    <property type="entry name" value="D_ala_D_ala"/>
</dbReference>
<evidence type="ECO:0000256" key="6">
    <source>
        <dbReference type="ARBA" id="ARBA00012216"/>
    </source>
</evidence>
<dbReference type="PANTHER" id="PTHR23132:SF23">
    <property type="entry name" value="D-ALANINE--D-ALANINE LIGASE B"/>
    <property type="match status" value="1"/>
</dbReference>
<evidence type="ECO:0000256" key="18">
    <source>
        <dbReference type="HAMAP-Rule" id="MF_00047"/>
    </source>
</evidence>
<keyword evidence="10 21" id="KW-0547">Nucleotide-binding</keyword>
<dbReference type="GO" id="GO:0071555">
    <property type="term" value="P:cell wall organization"/>
    <property type="evidence" value="ECO:0007669"/>
    <property type="project" value="UniProtKB-KW"/>
</dbReference>
<keyword evidence="9 20" id="KW-0479">Metal-binding</keyword>
<evidence type="ECO:0000256" key="10">
    <source>
        <dbReference type="ARBA" id="ARBA00022741"/>
    </source>
</evidence>
<evidence type="ECO:0000256" key="9">
    <source>
        <dbReference type="ARBA" id="ARBA00022723"/>
    </source>
</evidence>
<dbReference type="HAMAP" id="MF_00047">
    <property type="entry name" value="Dala_Dala_lig"/>
    <property type="match status" value="1"/>
</dbReference>
<dbReference type="InterPro" id="IPR016185">
    <property type="entry name" value="PreATP-grasp_dom_sf"/>
</dbReference>
<dbReference type="PROSITE" id="PS00843">
    <property type="entry name" value="DALA_DALA_LIGASE_1"/>
    <property type="match status" value="1"/>
</dbReference>
<feature type="binding site" evidence="20">
    <location>
        <position position="271"/>
    </location>
    <ligand>
        <name>Mg(2+)</name>
        <dbReference type="ChEBI" id="CHEBI:18420"/>
        <label>1</label>
    </ligand>
</feature>
<evidence type="ECO:0000256" key="15">
    <source>
        <dbReference type="ARBA" id="ARBA00023211"/>
    </source>
</evidence>
<dbReference type="InterPro" id="IPR011761">
    <property type="entry name" value="ATP-grasp"/>
</dbReference>
<evidence type="ECO:0000256" key="1">
    <source>
        <dbReference type="ARBA" id="ARBA00001936"/>
    </source>
</evidence>
<evidence type="ECO:0000256" key="5">
    <source>
        <dbReference type="ARBA" id="ARBA00010871"/>
    </source>
</evidence>
<gene>
    <name evidence="18" type="primary">ddl</name>
    <name evidence="23" type="ORF">D9V64_01090</name>
</gene>
<keyword evidence="8 18" id="KW-0436">Ligase</keyword>
<evidence type="ECO:0000256" key="13">
    <source>
        <dbReference type="ARBA" id="ARBA00022960"/>
    </source>
</evidence>
<comment type="catalytic activity">
    <reaction evidence="17 18">
        <text>2 D-alanine + ATP = D-alanyl-D-alanine + ADP + phosphate + H(+)</text>
        <dbReference type="Rhea" id="RHEA:11224"/>
        <dbReference type="ChEBI" id="CHEBI:15378"/>
        <dbReference type="ChEBI" id="CHEBI:30616"/>
        <dbReference type="ChEBI" id="CHEBI:43474"/>
        <dbReference type="ChEBI" id="CHEBI:57416"/>
        <dbReference type="ChEBI" id="CHEBI:57822"/>
        <dbReference type="ChEBI" id="CHEBI:456216"/>
        <dbReference type="EC" id="6.3.2.4"/>
    </reaction>
</comment>
<dbReference type="GO" id="GO:0005524">
    <property type="term" value="F:ATP binding"/>
    <property type="evidence" value="ECO:0007669"/>
    <property type="project" value="UniProtKB-UniRule"/>
</dbReference>
<dbReference type="AlphaFoldDB" id="A0A4D6XQA5"/>
<dbReference type="SUPFAM" id="SSF56059">
    <property type="entry name" value="Glutathione synthetase ATP-binding domain-like"/>
    <property type="match status" value="1"/>
</dbReference>
<feature type="domain" description="ATP-grasp" evidence="22">
    <location>
        <begin position="101"/>
        <end position="304"/>
    </location>
</feature>
<organism evidence="23 24">
    <name type="scientific">Buchnera aphidicola</name>
    <name type="common">Aphis nerii</name>
    <dbReference type="NCBI Taxonomy" id="1241835"/>
    <lineage>
        <taxon>Bacteria</taxon>
        <taxon>Pseudomonadati</taxon>
        <taxon>Pseudomonadota</taxon>
        <taxon>Gammaproteobacteria</taxon>
        <taxon>Enterobacterales</taxon>
        <taxon>Erwiniaceae</taxon>
        <taxon>Buchnera</taxon>
    </lineage>
</organism>
<comment type="function">
    <text evidence="2 18">Cell wall formation.</text>
</comment>
<dbReference type="PROSITE" id="PS00844">
    <property type="entry name" value="DALA_DALA_LIGASE_2"/>
    <property type="match status" value="1"/>
</dbReference>
<dbReference type="InterPro" id="IPR011127">
    <property type="entry name" value="Dala_Dala_lig_N"/>
</dbReference>
<keyword evidence="11 21" id="KW-0067">ATP-binding</keyword>
<dbReference type="GO" id="GO:0008360">
    <property type="term" value="P:regulation of cell shape"/>
    <property type="evidence" value="ECO:0007669"/>
    <property type="project" value="UniProtKB-KW"/>
</dbReference>
<accession>A0A4D6XQA5</accession>